<dbReference type="InterPro" id="IPR037257">
    <property type="entry name" value="T2SS_E_N_sf"/>
</dbReference>
<feature type="domain" description="PatA-like N-terminal" evidence="2">
    <location>
        <begin position="164"/>
        <end position="319"/>
    </location>
</feature>
<name>A0A538U421_UNCEI</name>
<feature type="region of interest" description="Disordered" evidence="1">
    <location>
        <begin position="68"/>
        <end position="147"/>
    </location>
</feature>
<feature type="compositionally biased region" description="Basic and acidic residues" evidence="1">
    <location>
        <begin position="106"/>
        <end position="117"/>
    </location>
</feature>
<dbReference type="InterPro" id="IPR025497">
    <property type="entry name" value="PatA-like_N"/>
</dbReference>
<evidence type="ECO:0000256" key="1">
    <source>
        <dbReference type="SAM" id="MobiDB-lite"/>
    </source>
</evidence>
<dbReference type="PANTHER" id="PTHR36304">
    <property type="entry name" value="DOMAIN GTPASE-ACTIVATING PROTEIN, PUTATIVE-RELATED-RELATED"/>
    <property type="match status" value="1"/>
</dbReference>
<dbReference type="Pfam" id="PF14332">
    <property type="entry name" value="DUF4388"/>
    <property type="match status" value="1"/>
</dbReference>
<comment type="caution">
    <text evidence="3">The sequence shown here is derived from an EMBL/GenBank/DDBJ whole genome shotgun (WGS) entry which is preliminary data.</text>
</comment>
<evidence type="ECO:0000259" key="2">
    <source>
        <dbReference type="Pfam" id="PF14332"/>
    </source>
</evidence>
<dbReference type="AlphaFoldDB" id="A0A538U421"/>
<sequence length="322" mass="34193">MGGEALAPDHPARRRARPAGRHRLQPGVVLRARRGAAAAPLGVLGGGGALHAAARRWRLPLPVRRAGADLSHPLRPADRGRDHRPGGDAAHPARGGRAPARPARIAHRDRPGRDALGHGHPGPGARLVQPAADDRRRGAVARPGGGRRALGAAVSSTATGWALQGDLAQFFPSEVLQLLQLAQATGRLELERAGERAELFVERGRPVFARTSGGAVRAGQILVHHGAISREALERALAEQRAHPGQRLGSLLVASGSATPEQIQGAVHEALRRIVYGLLLWRDGAFRFAPGDQARDEDVKLDLDLDRLILEGLRHADETRAG</sequence>
<dbReference type="PANTHER" id="PTHR36304:SF4">
    <property type="entry name" value="DUF4388 DOMAIN-CONTAINING PROTEIN"/>
    <property type="match status" value="1"/>
</dbReference>
<dbReference type="SUPFAM" id="SSF160246">
    <property type="entry name" value="EspE N-terminal domain-like"/>
    <property type="match status" value="1"/>
</dbReference>
<dbReference type="EMBL" id="VBPB01000213">
    <property type="protein sequence ID" value="TMQ70637.1"/>
    <property type="molecule type" value="Genomic_DNA"/>
</dbReference>
<dbReference type="Proteomes" id="UP000319771">
    <property type="component" value="Unassembled WGS sequence"/>
</dbReference>
<feature type="compositionally biased region" description="Basic and acidic residues" evidence="1">
    <location>
        <begin position="75"/>
        <end position="86"/>
    </location>
</feature>
<gene>
    <name evidence="3" type="ORF">E6K81_12110</name>
</gene>
<evidence type="ECO:0000313" key="3">
    <source>
        <dbReference type="EMBL" id="TMQ70637.1"/>
    </source>
</evidence>
<feature type="compositionally biased region" description="Basic residues" evidence="1">
    <location>
        <begin position="12"/>
        <end position="24"/>
    </location>
</feature>
<feature type="region of interest" description="Disordered" evidence="1">
    <location>
        <begin position="1"/>
        <end position="25"/>
    </location>
</feature>
<evidence type="ECO:0000313" key="4">
    <source>
        <dbReference type="Proteomes" id="UP000319771"/>
    </source>
</evidence>
<accession>A0A538U421</accession>
<reference evidence="3 4" key="1">
    <citation type="journal article" date="2019" name="Nat. Microbiol.">
        <title>Mediterranean grassland soil C-N compound turnover is dependent on rainfall and depth, and is mediated by genomically divergent microorganisms.</title>
        <authorList>
            <person name="Diamond S."/>
            <person name="Andeer P.F."/>
            <person name="Li Z."/>
            <person name="Crits-Christoph A."/>
            <person name="Burstein D."/>
            <person name="Anantharaman K."/>
            <person name="Lane K.R."/>
            <person name="Thomas B.C."/>
            <person name="Pan C."/>
            <person name="Northen T.R."/>
            <person name="Banfield J.F."/>
        </authorList>
    </citation>
    <scope>NUCLEOTIDE SEQUENCE [LARGE SCALE GENOMIC DNA]</scope>
    <source>
        <strain evidence="3">WS_11</strain>
    </source>
</reference>
<proteinExistence type="predicted"/>
<protein>
    <submittedName>
        <fullName evidence="3">DUF4388 domain-containing protein</fullName>
    </submittedName>
</protein>
<organism evidence="3 4">
    <name type="scientific">Eiseniibacteriota bacterium</name>
    <dbReference type="NCBI Taxonomy" id="2212470"/>
    <lineage>
        <taxon>Bacteria</taxon>
        <taxon>Candidatus Eiseniibacteriota</taxon>
    </lineage>
</organism>
<feature type="compositionally biased region" description="Low complexity" evidence="1">
    <location>
        <begin position="87"/>
        <end position="103"/>
    </location>
</feature>